<keyword evidence="2" id="KW-1185">Reference proteome</keyword>
<reference evidence="1" key="2">
    <citation type="submission" date="2020-11" db="EMBL/GenBank/DDBJ databases">
        <authorList>
            <person name="McCartney M.A."/>
            <person name="Auch B."/>
            <person name="Kono T."/>
            <person name="Mallez S."/>
            <person name="Becker A."/>
            <person name="Gohl D.M."/>
            <person name="Silverstein K.A.T."/>
            <person name="Koren S."/>
            <person name="Bechman K.B."/>
            <person name="Herman A."/>
            <person name="Abrahante J.E."/>
            <person name="Garbe J."/>
        </authorList>
    </citation>
    <scope>NUCLEOTIDE SEQUENCE</scope>
    <source>
        <strain evidence="1">Duluth1</strain>
        <tissue evidence="1">Whole animal</tissue>
    </source>
</reference>
<evidence type="ECO:0000313" key="2">
    <source>
        <dbReference type="Proteomes" id="UP000828390"/>
    </source>
</evidence>
<name>A0A9D4FBG3_DREPO</name>
<reference evidence="1" key="1">
    <citation type="journal article" date="2019" name="bioRxiv">
        <title>The Genome of the Zebra Mussel, Dreissena polymorpha: A Resource for Invasive Species Research.</title>
        <authorList>
            <person name="McCartney M.A."/>
            <person name="Auch B."/>
            <person name="Kono T."/>
            <person name="Mallez S."/>
            <person name="Zhang Y."/>
            <person name="Obille A."/>
            <person name="Becker A."/>
            <person name="Abrahante J.E."/>
            <person name="Garbe J."/>
            <person name="Badalamenti J.P."/>
            <person name="Herman A."/>
            <person name="Mangelson H."/>
            <person name="Liachko I."/>
            <person name="Sullivan S."/>
            <person name="Sone E.D."/>
            <person name="Koren S."/>
            <person name="Silverstein K.A.T."/>
            <person name="Beckman K.B."/>
            <person name="Gohl D.M."/>
        </authorList>
    </citation>
    <scope>NUCLEOTIDE SEQUENCE</scope>
    <source>
        <strain evidence="1">Duluth1</strain>
        <tissue evidence="1">Whole animal</tissue>
    </source>
</reference>
<accession>A0A9D4FBG3</accession>
<dbReference type="EMBL" id="JAIWYP010000007">
    <property type="protein sequence ID" value="KAH3794368.1"/>
    <property type="molecule type" value="Genomic_DNA"/>
</dbReference>
<dbReference type="AlphaFoldDB" id="A0A9D4FBG3"/>
<dbReference type="Proteomes" id="UP000828390">
    <property type="component" value="Unassembled WGS sequence"/>
</dbReference>
<evidence type="ECO:0000313" key="1">
    <source>
        <dbReference type="EMBL" id="KAH3794368.1"/>
    </source>
</evidence>
<sequence length="133" mass="15383">MISTYTRALYDRNSTKWTSITIRSSHDQIVMVLLQSDSKKVMRDKQDVLQMTRVWSNTNREVIVYGRYTKTNRDVERIGPTNADLPDRPDHSCQSNQTIDLIGTSAFKSLSRLSIFQLTENRHEDFTAALKTI</sequence>
<gene>
    <name evidence="1" type="ORF">DPMN_147901</name>
</gene>
<organism evidence="1 2">
    <name type="scientific">Dreissena polymorpha</name>
    <name type="common">Zebra mussel</name>
    <name type="synonym">Mytilus polymorpha</name>
    <dbReference type="NCBI Taxonomy" id="45954"/>
    <lineage>
        <taxon>Eukaryota</taxon>
        <taxon>Metazoa</taxon>
        <taxon>Spiralia</taxon>
        <taxon>Lophotrochozoa</taxon>
        <taxon>Mollusca</taxon>
        <taxon>Bivalvia</taxon>
        <taxon>Autobranchia</taxon>
        <taxon>Heteroconchia</taxon>
        <taxon>Euheterodonta</taxon>
        <taxon>Imparidentia</taxon>
        <taxon>Neoheterodontei</taxon>
        <taxon>Myida</taxon>
        <taxon>Dreissenoidea</taxon>
        <taxon>Dreissenidae</taxon>
        <taxon>Dreissena</taxon>
    </lineage>
</organism>
<proteinExistence type="predicted"/>
<comment type="caution">
    <text evidence="1">The sequence shown here is derived from an EMBL/GenBank/DDBJ whole genome shotgun (WGS) entry which is preliminary data.</text>
</comment>
<protein>
    <submittedName>
        <fullName evidence="1">Uncharacterized protein</fullName>
    </submittedName>
</protein>